<evidence type="ECO:0000313" key="4">
    <source>
        <dbReference type="EMBL" id="RNE56771.1"/>
    </source>
</evidence>
<reference evidence="4 5" key="1">
    <citation type="submission" date="2018-11" db="EMBL/GenBank/DDBJ databases">
        <title>Cryobacterium sp. nov., isolated from rhizosphere soil of lettuce.</title>
        <authorList>
            <person name="Wang Y."/>
        </authorList>
    </citation>
    <scope>NUCLEOTIDE SEQUENCE [LARGE SCALE GENOMIC DNA]</scope>
    <source>
        <strain evidence="4 5">NEAU-85</strain>
    </source>
</reference>
<feature type="compositionally biased region" description="Pro residues" evidence="1">
    <location>
        <begin position="176"/>
        <end position="190"/>
    </location>
</feature>
<feature type="region of interest" description="Disordered" evidence="1">
    <location>
        <begin position="156"/>
        <end position="216"/>
    </location>
</feature>
<feature type="domain" description="Putative amidase" evidence="3">
    <location>
        <begin position="238"/>
        <end position="379"/>
    </location>
</feature>
<feature type="compositionally biased region" description="Low complexity" evidence="1">
    <location>
        <begin position="191"/>
        <end position="216"/>
    </location>
</feature>
<evidence type="ECO:0000256" key="1">
    <source>
        <dbReference type="SAM" id="MobiDB-lite"/>
    </source>
</evidence>
<dbReference type="Pfam" id="PF12671">
    <property type="entry name" value="Amidase_6"/>
    <property type="match status" value="1"/>
</dbReference>
<dbReference type="OrthoDB" id="4981342at2"/>
<dbReference type="SUPFAM" id="SSF81296">
    <property type="entry name" value="E set domains"/>
    <property type="match status" value="1"/>
</dbReference>
<dbReference type="PANTHER" id="PTHR40032">
    <property type="entry name" value="EXPORTED PROTEIN-RELATED"/>
    <property type="match status" value="1"/>
</dbReference>
<dbReference type="GO" id="GO:0005975">
    <property type="term" value="P:carbohydrate metabolic process"/>
    <property type="evidence" value="ECO:0007669"/>
    <property type="project" value="UniProtKB-ARBA"/>
</dbReference>
<dbReference type="Proteomes" id="UP000279859">
    <property type="component" value="Unassembled WGS sequence"/>
</dbReference>
<dbReference type="RefSeq" id="WP_123046733.1">
    <property type="nucleotide sequence ID" value="NZ_RDSR01000027.1"/>
</dbReference>
<sequence>MRSTLTSSSRRSPKHRLEKPVTKRPLLLSIIAVGACTVVAGLAATNAGDPGAPAFGAIRAAETEAAPAPEPTPVATKVVAGNGASAGPVTGGTTVTVHGADLSSVSTVKFGGKPGTVVAVTDDAVTIKTPPAAGLETGTVPVKLFDVNGDPVVAKAPATPVSKPAKPAESGKPTPSAGPMPTPKAAPAPTPARVTEEPAAPASPAPTAEPSAAPATAGLSAKPLTLTFRYLPDPHVTAQIDYVLAHWNDYNRDEFGAIPGNDCVNFTSQSLLARGWKMDDEWSFNRDTFQSTTAWTSSTALAAYLAEHPERATALSDDERSKVKVGDVVQFDWDNSGDRDHTGIVTKVETTDAGTVIRFAGHTADTDYASVDDAIAGGGSVSYWSIR</sequence>
<dbReference type="InterPro" id="IPR014756">
    <property type="entry name" value="Ig_E-set"/>
</dbReference>
<feature type="compositionally biased region" description="Low complexity" evidence="1">
    <location>
        <begin position="1"/>
        <end position="10"/>
    </location>
</feature>
<name>A0A3M8KTZ1_9MICO</name>
<evidence type="ECO:0000313" key="5">
    <source>
        <dbReference type="Proteomes" id="UP000279859"/>
    </source>
</evidence>
<dbReference type="Gene3D" id="2.60.40.10">
    <property type="entry name" value="Immunoglobulins"/>
    <property type="match status" value="1"/>
</dbReference>
<dbReference type="InterPro" id="IPR024301">
    <property type="entry name" value="Amidase_6"/>
</dbReference>
<feature type="region of interest" description="Disordered" evidence="1">
    <location>
        <begin position="1"/>
        <end position="20"/>
    </location>
</feature>
<dbReference type="InterPro" id="IPR013783">
    <property type="entry name" value="Ig-like_fold"/>
</dbReference>
<dbReference type="EMBL" id="RDSR01000027">
    <property type="protein sequence ID" value="RNE56771.1"/>
    <property type="molecule type" value="Genomic_DNA"/>
</dbReference>
<dbReference type="InterPro" id="IPR002909">
    <property type="entry name" value="IPT_dom"/>
</dbReference>
<evidence type="ECO:0000259" key="2">
    <source>
        <dbReference type="Pfam" id="PF01833"/>
    </source>
</evidence>
<protein>
    <submittedName>
        <fullName evidence="4">CHAP domain-containing protein</fullName>
    </submittedName>
</protein>
<dbReference type="Pfam" id="PF01833">
    <property type="entry name" value="TIG"/>
    <property type="match status" value="1"/>
</dbReference>
<dbReference type="AlphaFoldDB" id="A0A3M8KTZ1"/>
<dbReference type="CDD" id="cd00603">
    <property type="entry name" value="IPT_PCSR"/>
    <property type="match status" value="1"/>
</dbReference>
<accession>A0A3M8KTZ1</accession>
<comment type="caution">
    <text evidence="4">The sequence shown here is derived from an EMBL/GenBank/DDBJ whole genome shotgun (WGS) entry which is preliminary data.</text>
</comment>
<proteinExistence type="predicted"/>
<evidence type="ECO:0000259" key="3">
    <source>
        <dbReference type="Pfam" id="PF12671"/>
    </source>
</evidence>
<feature type="domain" description="IPT/TIG" evidence="2">
    <location>
        <begin position="86"/>
        <end position="148"/>
    </location>
</feature>
<dbReference type="PANTHER" id="PTHR40032:SF1">
    <property type="entry name" value="EXPORTED PROTEIN"/>
    <property type="match status" value="1"/>
</dbReference>
<keyword evidence="5" id="KW-1185">Reference proteome</keyword>
<gene>
    <name evidence="4" type="ORF">EEJ31_13100</name>
</gene>
<organism evidence="4 5">
    <name type="scientific">Cryobacterium tepidiphilum</name>
    <dbReference type="NCBI Taxonomy" id="2486026"/>
    <lineage>
        <taxon>Bacteria</taxon>
        <taxon>Bacillati</taxon>
        <taxon>Actinomycetota</taxon>
        <taxon>Actinomycetes</taxon>
        <taxon>Micrococcales</taxon>
        <taxon>Microbacteriaceae</taxon>
        <taxon>Cryobacterium</taxon>
    </lineage>
</organism>